<evidence type="ECO:0000313" key="1">
    <source>
        <dbReference type="EMBL" id="MFC5013411.1"/>
    </source>
</evidence>
<accession>A0ABV9WJH1</accession>
<comment type="caution">
    <text evidence="1">The sequence shown here is derived from an EMBL/GenBank/DDBJ whole genome shotgun (WGS) entry which is preliminary data.</text>
</comment>
<organism evidence="1 2">
    <name type="scientific">Streptomyces lienomycini</name>
    <dbReference type="NCBI Taxonomy" id="284035"/>
    <lineage>
        <taxon>Bacteria</taxon>
        <taxon>Bacillati</taxon>
        <taxon>Actinomycetota</taxon>
        <taxon>Actinomycetes</taxon>
        <taxon>Kitasatosporales</taxon>
        <taxon>Streptomycetaceae</taxon>
        <taxon>Streptomyces</taxon>
    </lineage>
</organism>
<reference evidence="2" key="1">
    <citation type="journal article" date="2019" name="Int. J. Syst. Evol. Microbiol.">
        <title>The Global Catalogue of Microorganisms (GCM) 10K type strain sequencing project: providing services to taxonomists for standard genome sequencing and annotation.</title>
        <authorList>
            <consortium name="The Broad Institute Genomics Platform"/>
            <consortium name="The Broad Institute Genome Sequencing Center for Infectious Disease"/>
            <person name="Wu L."/>
            <person name="Ma J."/>
        </authorList>
    </citation>
    <scope>NUCLEOTIDE SEQUENCE [LARGE SCALE GENOMIC DNA]</scope>
    <source>
        <strain evidence="2">CGMCC 4.1542</strain>
    </source>
</reference>
<proteinExistence type="predicted"/>
<sequence>MSSRAMRSLLSALGEEASRTLSRPADPRDVMEAFCRAMSVRKGRPVDLRFSRFPKDLADVDVSGARLDLGNRSVIVVEEDTAPLAQLVILGHELWHEEEEDRGHHIAGLHGAARTLTAEQHPEAVRRAVEQILALREVPPDAVLTVAARAESASQHEVDAETFGLLFGREVRPWTKGRYARGPVSAATVEGRINLSLLHRGGHIL</sequence>
<keyword evidence="2" id="KW-1185">Reference proteome</keyword>
<dbReference type="RefSeq" id="WP_271413723.1">
    <property type="nucleotide sequence ID" value="NZ_BAAATN010000014.1"/>
</dbReference>
<evidence type="ECO:0000313" key="2">
    <source>
        <dbReference type="Proteomes" id="UP001595855"/>
    </source>
</evidence>
<dbReference type="Proteomes" id="UP001595855">
    <property type="component" value="Unassembled WGS sequence"/>
</dbReference>
<protein>
    <submittedName>
        <fullName evidence="1">Toxin</fullName>
    </submittedName>
</protein>
<gene>
    <name evidence="1" type="ORF">ACFPRC_00815</name>
</gene>
<dbReference type="EMBL" id="JBHSJO010000001">
    <property type="protein sequence ID" value="MFC5013411.1"/>
    <property type="molecule type" value="Genomic_DNA"/>
</dbReference>
<name>A0ABV9WJH1_9ACTN</name>